<dbReference type="Proteomes" id="UP000503447">
    <property type="component" value="Chromosome"/>
</dbReference>
<keyword evidence="2" id="KW-1185">Reference proteome</keyword>
<dbReference type="EMBL" id="CP053452">
    <property type="protein sequence ID" value="QJW98668.1"/>
    <property type="molecule type" value="Genomic_DNA"/>
</dbReference>
<evidence type="ECO:0000313" key="2">
    <source>
        <dbReference type="Proteomes" id="UP000503447"/>
    </source>
</evidence>
<dbReference type="AlphaFoldDB" id="A0A6M5YXN7"/>
<proteinExistence type="predicted"/>
<reference evidence="2" key="1">
    <citation type="submission" date="2020-05" db="EMBL/GenBank/DDBJ databases">
        <title>Frigoriglobus tundricola gen. nov., sp. nov., a psychrotolerant cellulolytic planctomycete of the family Gemmataceae with two divergent copies of 16S rRNA gene.</title>
        <authorList>
            <person name="Kulichevskaya I.S."/>
            <person name="Ivanova A.A."/>
            <person name="Naumoff D.G."/>
            <person name="Beletsky A.V."/>
            <person name="Rijpstra W.I.C."/>
            <person name="Sinninghe Damste J.S."/>
            <person name="Mardanov A.V."/>
            <person name="Ravin N.V."/>
            <person name="Dedysh S.N."/>
        </authorList>
    </citation>
    <scope>NUCLEOTIDE SEQUENCE [LARGE SCALE GENOMIC DNA]</scope>
    <source>
        <strain evidence="2">PL17</strain>
    </source>
</reference>
<dbReference type="RefSeq" id="WP_171473789.1">
    <property type="nucleotide sequence ID" value="NZ_CP053452.2"/>
</dbReference>
<dbReference type="KEGG" id="ftj:FTUN_6263"/>
<protein>
    <submittedName>
        <fullName evidence="1">Uncharacterized protein</fullName>
    </submittedName>
</protein>
<accession>A0A6M5YXN7</accession>
<evidence type="ECO:0000313" key="1">
    <source>
        <dbReference type="EMBL" id="QJW98668.1"/>
    </source>
</evidence>
<gene>
    <name evidence="1" type="ORF">FTUN_6263</name>
</gene>
<sequence length="103" mass="10976">MDANEARKQLRRELDELARAAQSDLDLGVDPEVVSSHLARVSDKLPGEAKGVLLGAMLDGLSDEALDAAGNHMTDEELAKMEQFIAVAKSRRSARSGPNPPPG</sequence>
<name>A0A6M5YXN7_9BACT</name>
<organism evidence="1 2">
    <name type="scientific">Frigoriglobus tundricola</name>
    <dbReference type="NCBI Taxonomy" id="2774151"/>
    <lineage>
        <taxon>Bacteria</taxon>
        <taxon>Pseudomonadati</taxon>
        <taxon>Planctomycetota</taxon>
        <taxon>Planctomycetia</taxon>
        <taxon>Gemmatales</taxon>
        <taxon>Gemmataceae</taxon>
        <taxon>Frigoriglobus</taxon>
    </lineage>
</organism>